<dbReference type="RefSeq" id="WP_115578437.1">
    <property type="nucleotide sequence ID" value="NZ_NXLX01000002.1"/>
</dbReference>
<evidence type="ECO:0000313" key="1">
    <source>
        <dbReference type="EMBL" id="RDU74382.1"/>
    </source>
</evidence>
<dbReference type="Proteomes" id="UP000256695">
    <property type="component" value="Unassembled WGS sequence"/>
</dbReference>
<keyword evidence="2" id="KW-1185">Reference proteome</keyword>
<dbReference type="AlphaFoldDB" id="A0A3D8JAC5"/>
<reference evidence="1 2" key="1">
    <citation type="submission" date="2018-04" db="EMBL/GenBank/DDBJ databases">
        <title>Novel Campyloabacter and Helicobacter Species and Strains.</title>
        <authorList>
            <person name="Mannion A.J."/>
            <person name="Shen Z."/>
            <person name="Fox J.G."/>
        </authorList>
    </citation>
    <scope>NUCLEOTIDE SEQUENCE [LARGE SCALE GENOMIC DNA]</scope>
    <source>
        <strain evidence="1 2">MIT 04-9362</strain>
    </source>
</reference>
<gene>
    <name evidence="1" type="ORF">CQA57_01335</name>
</gene>
<organism evidence="1 2">
    <name type="scientific">Helicobacter anseris</name>
    <dbReference type="NCBI Taxonomy" id="375926"/>
    <lineage>
        <taxon>Bacteria</taxon>
        <taxon>Pseudomonadati</taxon>
        <taxon>Campylobacterota</taxon>
        <taxon>Epsilonproteobacteria</taxon>
        <taxon>Campylobacterales</taxon>
        <taxon>Helicobacteraceae</taxon>
        <taxon>Helicobacter</taxon>
    </lineage>
</organism>
<protein>
    <submittedName>
        <fullName evidence="1">Uncharacterized protein</fullName>
    </submittedName>
</protein>
<dbReference type="OrthoDB" id="5328011at2"/>
<accession>A0A3D8JAC5</accession>
<comment type="caution">
    <text evidence="1">The sequence shown here is derived from an EMBL/GenBank/DDBJ whole genome shotgun (WGS) entry which is preliminary data.</text>
</comment>
<name>A0A3D8JAC5_9HELI</name>
<sequence>MRYLFIVLLPILFFSKDINDFLLKNDAVLWNFYQKVKEQSAQRNYPIFSQRFLIDQISYEKLSNEEKKKFFNHLVFIVFYLKDKPLYSDFGGVSIKGISETYDGDMKEFYYLFDGRYYTDLSNVDRDKRLFAYCVLPNFHHCILLGIGEEW</sequence>
<dbReference type="EMBL" id="NXLX01000002">
    <property type="protein sequence ID" value="RDU74382.1"/>
    <property type="molecule type" value="Genomic_DNA"/>
</dbReference>
<evidence type="ECO:0000313" key="2">
    <source>
        <dbReference type="Proteomes" id="UP000256695"/>
    </source>
</evidence>
<proteinExistence type="predicted"/>